<evidence type="ECO:0000313" key="2">
    <source>
        <dbReference type="EMBL" id="SUZ83031.1"/>
    </source>
</evidence>
<keyword evidence="1" id="KW-1133">Transmembrane helix</keyword>
<keyword evidence="1" id="KW-0812">Transmembrane</keyword>
<evidence type="ECO:0008006" key="3">
    <source>
        <dbReference type="Google" id="ProtNLM"/>
    </source>
</evidence>
<reference evidence="2" key="1">
    <citation type="submission" date="2018-05" db="EMBL/GenBank/DDBJ databases">
        <authorList>
            <person name="Lanie J.A."/>
            <person name="Ng W.-L."/>
            <person name="Kazmierczak K.M."/>
            <person name="Andrzejewski T.M."/>
            <person name="Davidsen T.M."/>
            <person name="Wayne K.J."/>
            <person name="Tettelin H."/>
            <person name="Glass J.I."/>
            <person name="Rusch D."/>
            <person name="Podicherti R."/>
            <person name="Tsui H.-C.T."/>
            <person name="Winkler M.E."/>
        </authorList>
    </citation>
    <scope>NUCLEOTIDE SEQUENCE</scope>
</reference>
<organism evidence="2">
    <name type="scientific">marine metagenome</name>
    <dbReference type="NCBI Taxonomy" id="408172"/>
    <lineage>
        <taxon>unclassified sequences</taxon>
        <taxon>metagenomes</taxon>
        <taxon>ecological metagenomes</taxon>
    </lineage>
</organism>
<sequence length="69" mass="7188">MTTKTIAAVATTSLDTSDAGVFSQRMTTAVLMLSAGMVLLFAVGFAQGSGNFMHNAAHDTRHAATFPCH</sequence>
<proteinExistence type="predicted"/>
<protein>
    <recommendedName>
        <fullName evidence="3">Cobalt transporter subunit CbtB</fullName>
    </recommendedName>
</protein>
<dbReference type="AlphaFoldDB" id="A0A381QUG8"/>
<dbReference type="Pfam" id="PF09489">
    <property type="entry name" value="CbtB"/>
    <property type="match status" value="1"/>
</dbReference>
<feature type="transmembrane region" description="Helical" evidence="1">
    <location>
        <begin position="29"/>
        <end position="46"/>
    </location>
</feature>
<keyword evidence="1" id="KW-0472">Membrane</keyword>
<gene>
    <name evidence="2" type="ORF">METZ01_LOCUS35885</name>
</gene>
<dbReference type="InterPro" id="IPR012667">
    <property type="entry name" value="CbtB_put"/>
</dbReference>
<name>A0A381QUG8_9ZZZZ</name>
<accession>A0A381QUG8</accession>
<evidence type="ECO:0000256" key="1">
    <source>
        <dbReference type="SAM" id="Phobius"/>
    </source>
</evidence>
<dbReference type="EMBL" id="UINC01001533">
    <property type="protein sequence ID" value="SUZ83031.1"/>
    <property type="molecule type" value="Genomic_DNA"/>
</dbReference>